<keyword evidence="2" id="KW-0472">Membrane</keyword>
<evidence type="ECO:0000256" key="2">
    <source>
        <dbReference type="SAM" id="Phobius"/>
    </source>
</evidence>
<sequence>MARRNTPPMPQPASPSAASNDINYLSAQVQQLLALVLPAPVVTILASISDLIYRLTLGKSNDPPSYTSTLVPPAILLLVTYLSFMILYRSIKSMFSIFIFSLKWAVVLGVLILLVAYHLGEGDVQKGARVAAGRTGVDLSGGAPNSWTDVLKNYPIAQRLAPTLLQNPAAAAPIVGQTFNTLWQALQNPSNAAGASGSAASAGGRHGPLREYRDVRPSRRGSDENSAGGWFGNSRAASGGPAAQRKSGYANVNADADSIFNSAFSPSPNSNTRRASGSSQQQPRYNDRSFSGSSKGPVTDESGAGVVNKLARWMGADLGASSSPPPSSKQSRR</sequence>
<feature type="compositionally biased region" description="Basic and acidic residues" evidence="1">
    <location>
        <begin position="208"/>
        <end position="223"/>
    </location>
</feature>
<accession>A0A316YCZ5</accession>
<keyword evidence="4" id="KW-1185">Reference proteome</keyword>
<dbReference type="OrthoDB" id="2502792at2759"/>
<dbReference type="InParanoid" id="A0A316YCZ5"/>
<organism evidence="3 4">
    <name type="scientific">Acaromyces ingoldii</name>
    <dbReference type="NCBI Taxonomy" id="215250"/>
    <lineage>
        <taxon>Eukaryota</taxon>
        <taxon>Fungi</taxon>
        <taxon>Dikarya</taxon>
        <taxon>Basidiomycota</taxon>
        <taxon>Ustilaginomycotina</taxon>
        <taxon>Exobasidiomycetes</taxon>
        <taxon>Exobasidiales</taxon>
        <taxon>Cryptobasidiaceae</taxon>
        <taxon>Acaromyces</taxon>
    </lineage>
</organism>
<dbReference type="RefSeq" id="XP_025374584.1">
    <property type="nucleotide sequence ID" value="XM_025522713.1"/>
</dbReference>
<evidence type="ECO:0000313" key="3">
    <source>
        <dbReference type="EMBL" id="PWN87386.1"/>
    </source>
</evidence>
<keyword evidence="2" id="KW-0812">Transmembrane</keyword>
<feature type="transmembrane region" description="Helical" evidence="2">
    <location>
        <begin position="95"/>
        <end position="119"/>
    </location>
</feature>
<keyword evidence="2" id="KW-1133">Transmembrane helix</keyword>
<gene>
    <name evidence="3" type="ORF">FA10DRAFT_269341</name>
</gene>
<feature type="compositionally biased region" description="Low complexity" evidence="1">
    <location>
        <begin position="193"/>
        <end position="203"/>
    </location>
</feature>
<feature type="compositionally biased region" description="Polar residues" evidence="1">
    <location>
        <begin position="272"/>
        <end position="296"/>
    </location>
</feature>
<feature type="transmembrane region" description="Helical" evidence="2">
    <location>
        <begin position="32"/>
        <end position="53"/>
    </location>
</feature>
<feature type="transmembrane region" description="Helical" evidence="2">
    <location>
        <begin position="65"/>
        <end position="88"/>
    </location>
</feature>
<feature type="compositionally biased region" description="Low complexity" evidence="1">
    <location>
        <begin position="258"/>
        <end position="271"/>
    </location>
</feature>
<feature type="region of interest" description="Disordered" evidence="1">
    <location>
        <begin position="193"/>
        <end position="310"/>
    </location>
</feature>
<protein>
    <submittedName>
        <fullName evidence="3">Uncharacterized protein</fullName>
    </submittedName>
</protein>
<evidence type="ECO:0000256" key="1">
    <source>
        <dbReference type="SAM" id="MobiDB-lite"/>
    </source>
</evidence>
<dbReference type="EMBL" id="KZ819640">
    <property type="protein sequence ID" value="PWN87386.1"/>
    <property type="molecule type" value="Genomic_DNA"/>
</dbReference>
<name>A0A316YCZ5_9BASI</name>
<dbReference type="AlphaFoldDB" id="A0A316YCZ5"/>
<evidence type="ECO:0000313" key="4">
    <source>
        <dbReference type="Proteomes" id="UP000245768"/>
    </source>
</evidence>
<reference evidence="3 4" key="1">
    <citation type="journal article" date="2018" name="Mol. Biol. Evol.">
        <title>Broad Genomic Sampling Reveals a Smut Pathogenic Ancestry of the Fungal Clade Ustilaginomycotina.</title>
        <authorList>
            <person name="Kijpornyongpan T."/>
            <person name="Mondo S.J."/>
            <person name="Barry K."/>
            <person name="Sandor L."/>
            <person name="Lee J."/>
            <person name="Lipzen A."/>
            <person name="Pangilinan J."/>
            <person name="LaButti K."/>
            <person name="Hainaut M."/>
            <person name="Henrissat B."/>
            <person name="Grigoriev I.V."/>
            <person name="Spatafora J.W."/>
            <person name="Aime M.C."/>
        </authorList>
    </citation>
    <scope>NUCLEOTIDE SEQUENCE [LARGE SCALE GENOMIC DNA]</scope>
    <source>
        <strain evidence="3 4">MCA 4198</strain>
    </source>
</reference>
<dbReference type="Proteomes" id="UP000245768">
    <property type="component" value="Unassembled WGS sequence"/>
</dbReference>
<dbReference type="GeneID" id="37044629"/>
<proteinExistence type="predicted"/>